<dbReference type="GO" id="GO:0005886">
    <property type="term" value="C:plasma membrane"/>
    <property type="evidence" value="ECO:0007669"/>
    <property type="project" value="TreeGrafter"/>
</dbReference>
<dbReference type="InterPro" id="IPR050091">
    <property type="entry name" value="PKS_NRPS_Biosynth_Enz"/>
</dbReference>
<keyword evidence="2" id="KW-0597">Phosphoprotein</keyword>
<dbReference type="EMBL" id="FWZX01000002">
    <property type="protein sequence ID" value="SMF00241.1"/>
    <property type="molecule type" value="Genomic_DNA"/>
</dbReference>
<feature type="domain" description="Malonyl-CoA:ACP transacylase (MAT)" evidence="3">
    <location>
        <begin position="8"/>
        <end position="316"/>
    </location>
</feature>
<proteinExistence type="predicted"/>
<evidence type="ECO:0000313" key="4">
    <source>
        <dbReference type="EMBL" id="SMF00241.1"/>
    </source>
</evidence>
<keyword evidence="4" id="KW-0808">Transferase</keyword>
<sequence>MTKPLVLLFSGQGSQTFHMGRELVRSVPAVADRFHALDAVARGLLGFSIAEIVFDPARKRFEPFDRLLHSNPALFMLQFALADALIAEGVRPAAVMGASLGEIVALTVAGAFEPAEALELVIALAEVSERQGAAGGLIAVLAPPAIVDERPELFEGIEVAGTSAEAHFVAAGPADRLARLERVLGAEGQACLILPVRFAFHSSYMEPLRPALQAVFAGLEGRPLDLPVVSCVTAGTLERLPEGHLWQVVRDPMRLADAFRGLERRQGSLFVDLGPSGTMSTVAKYNLAEGAGSEATTVMSLFGNEVAAFEALRRRLGLGG</sequence>
<name>A0A1Y6BAK2_9PROT</name>
<protein>
    <submittedName>
        <fullName evidence="4">Bacillaene synthase trans-acting acyltransferase/trans-AT polyketide synthase, acyltransferase and oxidoreductase domain-containing protein</fullName>
    </submittedName>
</protein>
<dbReference type="SUPFAM" id="SSF52151">
    <property type="entry name" value="FabD/lysophospholipase-like"/>
    <property type="match status" value="1"/>
</dbReference>
<dbReference type="AlphaFoldDB" id="A0A1Y6BAK2"/>
<dbReference type="Gene3D" id="3.40.366.10">
    <property type="entry name" value="Malonyl-Coenzyme A Acyl Carrier Protein, domain 2"/>
    <property type="match status" value="1"/>
</dbReference>
<evidence type="ECO:0000259" key="3">
    <source>
        <dbReference type="SMART" id="SM00827"/>
    </source>
</evidence>
<organism evidence="4 5">
    <name type="scientific">Tistlia consotensis USBA 355</name>
    <dbReference type="NCBI Taxonomy" id="560819"/>
    <lineage>
        <taxon>Bacteria</taxon>
        <taxon>Pseudomonadati</taxon>
        <taxon>Pseudomonadota</taxon>
        <taxon>Alphaproteobacteria</taxon>
        <taxon>Rhodospirillales</taxon>
        <taxon>Rhodovibrionaceae</taxon>
        <taxon>Tistlia</taxon>
    </lineage>
</organism>
<dbReference type="GO" id="GO:0071770">
    <property type="term" value="P:DIM/DIP cell wall layer assembly"/>
    <property type="evidence" value="ECO:0007669"/>
    <property type="project" value="TreeGrafter"/>
</dbReference>
<keyword evidence="4" id="KW-0012">Acyltransferase</keyword>
<gene>
    <name evidence="4" type="ORF">SAMN05428998_102328</name>
</gene>
<keyword evidence="1" id="KW-0596">Phosphopantetheine</keyword>
<dbReference type="InterPro" id="IPR014043">
    <property type="entry name" value="Acyl_transferase_dom"/>
</dbReference>
<dbReference type="PANTHER" id="PTHR43775:SF37">
    <property type="entry name" value="SI:DKEY-61P9.11"/>
    <property type="match status" value="1"/>
</dbReference>
<dbReference type="Proteomes" id="UP000192917">
    <property type="component" value="Unassembled WGS sequence"/>
</dbReference>
<dbReference type="SMART" id="SM00827">
    <property type="entry name" value="PKS_AT"/>
    <property type="match status" value="1"/>
</dbReference>
<dbReference type="InterPro" id="IPR016035">
    <property type="entry name" value="Acyl_Trfase/lysoPLipase"/>
</dbReference>
<dbReference type="RefSeq" id="WP_159460116.1">
    <property type="nucleotide sequence ID" value="NZ_FWZX01000002.1"/>
</dbReference>
<dbReference type="Pfam" id="PF00698">
    <property type="entry name" value="Acyl_transf_1"/>
    <property type="match status" value="1"/>
</dbReference>
<evidence type="ECO:0000313" key="5">
    <source>
        <dbReference type="Proteomes" id="UP000192917"/>
    </source>
</evidence>
<dbReference type="GO" id="GO:0004312">
    <property type="term" value="F:fatty acid synthase activity"/>
    <property type="evidence" value="ECO:0007669"/>
    <property type="project" value="TreeGrafter"/>
</dbReference>
<evidence type="ECO:0000256" key="1">
    <source>
        <dbReference type="ARBA" id="ARBA00022450"/>
    </source>
</evidence>
<keyword evidence="5" id="KW-1185">Reference proteome</keyword>
<dbReference type="InterPro" id="IPR001227">
    <property type="entry name" value="Ac_transferase_dom_sf"/>
</dbReference>
<dbReference type="GO" id="GO:0005737">
    <property type="term" value="C:cytoplasm"/>
    <property type="evidence" value="ECO:0007669"/>
    <property type="project" value="TreeGrafter"/>
</dbReference>
<dbReference type="PANTHER" id="PTHR43775">
    <property type="entry name" value="FATTY ACID SYNTHASE"/>
    <property type="match status" value="1"/>
</dbReference>
<evidence type="ECO:0000256" key="2">
    <source>
        <dbReference type="ARBA" id="ARBA00022553"/>
    </source>
</evidence>
<dbReference type="STRING" id="560819.SAMN05428998_102328"/>
<reference evidence="4 5" key="1">
    <citation type="submission" date="2017-04" db="EMBL/GenBank/DDBJ databases">
        <authorList>
            <person name="Afonso C.L."/>
            <person name="Miller P.J."/>
            <person name="Scott M.A."/>
            <person name="Spackman E."/>
            <person name="Goraichik I."/>
            <person name="Dimitrov K.M."/>
            <person name="Suarez D.L."/>
            <person name="Swayne D.E."/>
        </authorList>
    </citation>
    <scope>NUCLEOTIDE SEQUENCE [LARGE SCALE GENOMIC DNA]</scope>
    <source>
        <strain evidence="4 5">USBA 355</strain>
    </source>
</reference>
<accession>A0A1Y6BAK2</accession>
<dbReference type="GO" id="GO:0006633">
    <property type="term" value="P:fatty acid biosynthetic process"/>
    <property type="evidence" value="ECO:0007669"/>
    <property type="project" value="TreeGrafter"/>
</dbReference>